<name>A0A0J6CHM1_9BACT</name>
<reference evidence="1 2" key="1">
    <citation type="submission" date="2015-06" db="EMBL/GenBank/DDBJ databases">
        <title>Draft Genome Sequence of Parabacteroides goldsteinii with Putative Novel Metallo-Beta-Lactamases Isolated from a Blood Culture from a Human Patient.</title>
        <authorList>
            <person name="Krogh T.J."/>
            <person name="Agergaard C.N."/>
            <person name="Moller-Jensen J."/>
            <person name="Justesen U.S."/>
        </authorList>
    </citation>
    <scope>NUCLEOTIDE SEQUENCE [LARGE SCALE GENOMIC DNA]</scope>
    <source>
        <strain evidence="1 2">910340</strain>
    </source>
</reference>
<organism evidence="1 2">
    <name type="scientific">Parabacteroides goldsteinii</name>
    <dbReference type="NCBI Taxonomy" id="328812"/>
    <lineage>
        <taxon>Bacteria</taxon>
        <taxon>Pseudomonadati</taxon>
        <taxon>Bacteroidota</taxon>
        <taxon>Bacteroidia</taxon>
        <taxon>Bacteroidales</taxon>
        <taxon>Tannerellaceae</taxon>
        <taxon>Parabacteroides</taxon>
    </lineage>
</organism>
<dbReference type="Gene3D" id="2.60.40.3080">
    <property type="match status" value="1"/>
</dbReference>
<sequence>MKNLKKLMLIFVYVLLSTWIIPDFAFAKVTNSRDIEVRAKEKTGGEPRSLVPVRAWVDENTVYISLIEHSDAVTVTIASVDGSFFIKEIYQFPQTISIPIEEIGEFQIEISYGEKVFVGDFELK</sequence>
<evidence type="ECO:0008006" key="3">
    <source>
        <dbReference type="Google" id="ProtNLM"/>
    </source>
</evidence>
<dbReference type="Proteomes" id="UP000036166">
    <property type="component" value="Unassembled WGS sequence"/>
</dbReference>
<dbReference type="EMBL" id="LFJV01000091">
    <property type="protein sequence ID" value="KMM31614.1"/>
    <property type="molecule type" value="Genomic_DNA"/>
</dbReference>
<gene>
    <name evidence="1" type="ORF">ACM15_21740</name>
</gene>
<dbReference type="PATRIC" id="fig|328812.4.peg.5685"/>
<dbReference type="AlphaFoldDB" id="A0A0J6CHM1"/>
<dbReference type="InterPro" id="IPR021638">
    <property type="entry name" value="DUF3244"/>
</dbReference>
<accession>A0A0J6CHM1</accession>
<evidence type="ECO:0000313" key="1">
    <source>
        <dbReference type="EMBL" id="KMM31614.1"/>
    </source>
</evidence>
<dbReference type="Pfam" id="PF11589">
    <property type="entry name" value="DUF3244"/>
    <property type="match status" value="1"/>
</dbReference>
<comment type="caution">
    <text evidence="1">The sequence shown here is derived from an EMBL/GenBank/DDBJ whole genome shotgun (WGS) entry which is preliminary data.</text>
</comment>
<dbReference type="RefSeq" id="WP_048317317.1">
    <property type="nucleotide sequence ID" value="NZ_CALLGB010000069.1"/>
</dbReference>
<proteinExistence type="predicted"/>
<protein>
    <recommendedName>
        <fullName evidence="3">DUF3244 domain-containing protein</fullName>
    </recommendedName>
</protein>
<evidence type="ECO:0000313" key="2">
    <source>
        <dbReference type="Proteomes" id="UP000036166"/>
    </source>
</evidence>